<comment type="caution">
    <text evidence="2">The sequence shown here is derived from an EMBL/GenBank/DDBJ whole genome shotgun (WGS) entry which is preliminary data.</text>
</comment>
<dbReference type="Proteomes" id="UP000256328">
    <property type="component" value="Unassembled WGS sequence"/>
</dbReference>
<protein>
    <submittedName>
        <fullName evidence="2">Uncharacterized protein</fullName>
    </submittedName>
</protein>
<dbReference type="EMBL" id="PDLN01000006">
    <property type="protein sequence ID" value="RDW83525.1"/>
    <property type="molecule type" value="Genomic_DNA"/>
</dbReference>
<keyword evidence="1" id="KW-0812">Transmembrane</keyword>
<dbReference type="AlphaFoldDB" id="A0A3D8SB09"/>
<keyword evidence="3" id="KW-1185">Reference proteome</keyword>
<feature type="transmembrane region" description="Helical" evidence="1">
    <location>
        <begin position="166"/>
        <end position="187"/>
    </location>
</feature>
<proteinExistence type="predicted"/>
<feature type="transmembrane region" description="Helical" evidence="1">
    <location>
        <begin position="323"/>
        <end position="340"/>
    </location>
</feature>
<keyword evidence="1" id="KW-1133">Transmembrane helix</keyword>
<feature type="transmembrane region" description="Helical" evidence="1">
    <location>
        <begin position="133"/>
        <end position="154"/>
    </location>
</feature>
<keyword evidence="1" id="KW-0472">Membrane</keyword>
<gene>
    <name evidence="2" type="ORF">BP5796_05016</name>
</gene>
<evidence type="ECO:0000313" key="2">
    <source>
        <dbReference type="EMBL" id="RDW83525.1"/>
    </source>
</evidence>
<evidence type="ECO:0000256" key="1">
    <source>
        <dbReference type="SAM" id="Phobius"/>
    </source>
</evidence>
<feature type="transmembrane region" description="Helical" evidence="1">
    <location>
        <begin position="280"/>
        <end position="303"/>
    </location>
</feature>
<accession>A0A3D8SB09</accession>
<feature type="transmembrane region" description="Helical" evidence="1">
    <location>
        <begin position="246"/>
        <end position="268"/>
    </location>
</feature>
<organism evidence="2 3">
    <name type="scientific">Coleophoma crateriformis</name>
    <dbReference type="NCBI Taxonomy" id="565419"/>
    <lineage>
        <taxon>Eukaryota</taxon>
        <taxon>Fungi</taxon>
        <taxon>Dikarya</taxon>
        <taxon>Ascomycota</taxon>
        <taxon>Pezizomycotina</taxon>
        <taxon>Leotiomycetes</taxon>
        <taxon>Helotiales</taxon>
        <taxon>Dermateaceae</taxon>
        <taxon>Coleophoma</taxon>
    </lineage>
</organism>
<reference evidence="2 3" key="1">
    <citation type="journal article" date="2018" name="IMA Fungus">
        <title>IMA Genome-F 9: Draft genome sequence of Annulohypoxylon stygium, Aspergillus mulundensis, Berkeleyomyces basicola (syn. Thielaviopsis basicola), Ceratocystis smalleyi, two Cercospora beticola strains, Coleophoma cylindrospora, Fusarium fracticaudum, Phialophora cf. hyalina, and Morchella septimelata.</title>
        <authorList>
            <person name="Wingfield B.D."/>
            <person name="Bills G.F."/>
            <person name="Dong Y."/>
            <person name="Huang W."/>
            <person name="Nel W.J."/>
            <person name="Swalarsk-Parry B.S."/>
            <person name="Vaghefi N."/>
            <person name="Wilken P.M."/>
            <person name="An Z."/>
            <person name="de Beer Z.W."/>
            <person name="De Vos L."/>
            <person name="Chen L."/>
            <person name="Duong T.A."/>
            <person name="Gao Y."/>
            <person name="Hammerbacher A."/>
            <person name="Kikkert J.R."/>
            <person name="Li Y."/>
            <person name="Li H."/>
            <person name="Li K."/>
            <person name="Li Q."/>
            <person name="Liu X."/>
            <person name="Ma X."/>
            <person name="Naidoo K."/>
            <person name="Pethybridge S.J."/>
            <person name="Sun J."/>
            <person name="Steenkamp E.T."/>
            <person name="van der Nest M.A."/>
            <person name="van Wyk S."/>
            <person name="Wingfield M.J."/>
            <person name="Xiong C."/>
            <person name="Yue Q."/>
            <person name="Zhang X."/>
        </authorList>
    </citation>
    <scope>NUCLEOTIDE SEQUENCE [LARGE SCALE GENOMIC DNA]</scope>
    <source>
        <strain evidence="2 3">BP5796</strain>
    </source>
</reference>
<dbReference type="OrthoDB" id="4586224at2759"/>
<sequence length="408" mass="45730">MNSTGTYTILPLHWGSRHLWISDWIEIFTLGFAPLIAHILSGAPQPSHLCQSRPKWHDRLCTFNPTSILWRYAAITDRRIRAKTWSSMDIAASNALFWTSRGWDGSEAMVVRSRPYARCLPKKENVEIFSLEMLKTVIVVLQGIQALAGILGNFTSTGNYTTMDTVSGLFIPIAMCGLLRLCAALWLTDDFTFMAENSTFLKSLPNDLNKFDIQWSVDSLVDEHGGYLCRRSPTPLRAWGSRIFRAFYISIFLGLWGLTFLFITPWVGTFGWVGIWTTTSWMLGLFYITILTPLIAVFVFYFVQGPITSTIIPCISTWWYKAYSIFITAFLVVLVTIASIETRKTVCGKYTSLAAQYGDPCATGNIQLLNITTPSIKFGLTQDLGEGGEFVKVNFTGICLGILGSSNR</sequence>
<name>A0A3D8SB09_9HELO</name>
<evidence type="ECO:0000313" key="3">
    <source>
        <dbReference type="Proteomes" id="UP000256328"/>
    </source>
</evidence>